<evidence type="ECO:0000313" key="2">
    <source>
        <dbReference type="Proteomes" id="UP001150062"/>
    </source>
</evidence>
<evidence type="ECO:0000313" key="1">
    <source>
        <dbReference type="EMBL" id="KAJ6235929.1"/>
    </source>
</evidence>
<name>A0ABQ8XU60_9EUKA</name>
<keyword evidence="2" id="KW-1185">Reference proteome</keyword>
<organism evidence="1 2">
    <name type="scientific">Anaeramoeba flamelloides</name>
    <dbReference type="NCBI Taxonomy" id="1746091"/>
    <lineage>
        <taxon>Eukaryota</taxon>
        <taxon>Metamonada</taxon>
        <taxon>Anaeramoebidae</taxon>
        <taxon>Anaeramoeba</taxon>
    </lineage>
</organism>
<proteinExistence type="predicted"/>
<protein>
    <submittedName>
        <fullName evidence="1">Uncharacterized protein</fullName>
    </submittedName>
</protein>
<sequence length="327" mass="38942">MSLFLRVFNSLEFKKEQLPKKKLKLFKKFFKKSSEVVILVDLQKSGVIVASTPKSVKFFGCSSQQTFHKYNYENLLPNRQKHLNLLTQTVFINLIQETINGKNAHQYIYHQTVYQKPVCTRAYYTPIIINGRLHLQCLLKEPEHEQNTWKQENQPILTKSKSTPPQDFKKKIEEMEKENNIKTKRGHSMGMERIRHTDTDDETETENEQIDIKTEFELFFENINALIHSPKENKSKTNGKRQLQNFQTHFNTYFDEEQIKKRHSIIQKERDQYKQATKAFKKHIKDTSESLDIYLGDVCSQKEKKRKLLNKNFKLKQEIKKLKQKLK</sequence>
<dbReference type="Proteomes" id="UP001150062">
    <property type="component" value="Unassembled WGS sequence"/>
</dbReference>
<dbReference type="EMBL" id="JAOAOG010000251">
    <property type="protein sequence ID" value="KAJ6235929.1"/>
    <property type="molecule type" value="Genomic_DNA"/>
</dbReference>
<accession>A0ABQ8XU60</accession>
<comment type="caution">
    <text evidence="1">The sequence shown here is derived from an EMBL/GenBank/DDBJ whole genome shotgun (WGS) entry which is preliminary data.</text>
</comment>
<gene>
    <name evidence="1" type="ORF">M0813_28203</name>
</gene>
<reference evidence="1" key="1">
    <citation type="submission" date="2022-08" db="EMBL/GenBank/DDBJ databases">
        <title>Novel sulfate-reducing endosymbionts in the free-living metamonad Anaeramoeba.</title>
        <authorList>
            <person name="Jerlstrom-Hultqvist J."/>
            <person name="Cepicka I."/>
            <person name="Gallot-Lavallee L."/>
            <person name="Salas-Leiva D."/>
            <person name="Curtis B.A."/>
            <person name="Zahonova K."/>
            <person name="Pipaliya S."/>
            <person name="Dacks J."/>
            <person name="Roger A.J."/>
        </authorList>
    </citation>
    <scope>NUCLEOTIDE SEQUENCE</scope>
    <source>
        <strain evidence="1">Schooner1</strain>
    </source>
</reference>